<feature type="transmembrane region" description="Helical" evidence="6">
    <location>
        <begin position="129"/>
        <end position="149"/>
    </location>
</feature>
<accession>A0A1F6C1P9</accession>
<dbReference type="Pfam" id="PF04932">
    <property type="entry name" value="Wzy_C"/>
    <property type="match status" value="1"/>
</dbReference>
<feature type="transmembrane region" description="Helical" evidence="6">
    <location>
        <begin position="248"/>
        <end position="266"/>
    </location>
</feature>
<evidence type="ECO:0000256" key="2">
    <source>
        <dbReference type="ARBA" id="ARBA00022692"/>
    </source>
</evidence>
<reference evidence="8 9" key="1">
    <citation type="journal article" date="2016" name="Nat. Commun.">
        <title>Thousands of microbial genomes shed light on interconnected biogeochemical processes in an aquifer system.</title>
        <authorList>
            <person name="Anantharaman K."/>
            <person name="Brown C.T."/>
            <person name="Hug L.A."/>
            <person name="Sharon I."/>
            <person name="Castelle C.J."/>
            <person name="Probst A.J."/>
            <person name="Thomas B.C."/>
            <person name="Singh A."/>
            <person name="Wilkins M.J."/>
            <person name="Karaoz U."/>
            <person name="Brodie E.L."/>
            <person name="Williams K.H."/>
            <person name="Hubbard S.S."/>
            <person name="Banfield J.F."/>
        </authorList>
    </citation>
    <scope>NUCLEOTIDE SEQUENCE [LARGE SCALE GENOMIC DNA]</scope>
</reference>
<keyword evidence="3 6" id="KW-1133">Transmembrane helix</keyword>
<dbReference type="Proteomes" id="UP000178249">
    <property type="component" value="Unassembled WGS sequence"/>
</dbReference>
<dbReference type="SUPFAM" id="SSF48452">
    <property type="entry name" value="TPR-like"/>
    <property type="match status" value="1"/>
</dbReference>
<organism evidence="8 9">
    <name type="scientific">Candidatus Kaiserbacteria bacterium RIFCSPHIGHO2_01_FULL_48_10</name>
    <dbReference type="NCBI Taxonomy" id="1798476"/>
    <lineage>
        <taxon>Bacteria</taxon>
        <taxon>Candidatus Kaiseribacteriota</taxon>
    </lineage>
</organism>
<feature type="domain" description="O-antigen ligase-related" evidence="7">
    <location>
        <begin position="203"/>
        <end position="363"/>
    </location>
</feature>
<gene>
    <name evidence="8" type="ORF">A2841_00305</name>
</gene>
<feature type="repeat" description="TPR" evidence="5">
    <location>
        <begin position="551"/>
        <end position="584"/>
    </location>
</feature>
<evidence type="ECO:0000256" key="1">
    <source>
        <dbReference type="ARBA" id="ARBA00004141"/>
    </source>
</evidence>
<proteinExistence type="predicted"/>
<dbReference type="Gene3D" id="1.25.40.10">
    <property type="entry name" value="Tetratricopeptide repeat domain"/>
    <property type="match status" value="2"/>
</dbReference>
<dbReference type="InterPro" id="IPR007016">
    <property type="entry name" value="O-antigen_ligase-rel_domated"/>
</dbReference>
<protein>
    <recommendedName>
        <fullName evidence="7">O-antigen ligase-related domain-containing protein</fullName>
    </recommendedName>
</protein>
<feature type="transmembrane region" description="Helical" evidence="6">
    <location>
        <begin position="350"/>
        <end position="374"/>
    </location>
</feature>
<dbReference type="InterPro" id="IPR019734">
    <property type="entry name" value="TPR_rpt"/>
</dbReference>
<feature type="transmembrane region" description="Helical" evidence="6">
    <location>
        <begin position="103"/>
        <end position="122"/>
    </location>
</feature>
<feature type="repeat" description="TPR" evidence="5">
    <location>
        <begin position="585"/>
        <end position="618"/>
    </location>
</feature>
<dbReference type="GO" id="GO:0016020">
    <property type="term" value="C:membrane"/>
    <property type="evidence" value="ECO:0007669"/>
    <property type="project" value="UniProtKB-SubCell"/>
</dbReference>
<dbReference type="PANTHER" id="PTHR37422">
    <property type="entry name" value="TEICHURONIC ACID BIOSYNTHESIS PROTEIN TUAE"/>
    <property type="match status" value="1"/>
</dbReference>
<sequence>MDTKSFLRTAVITGLVASVFIPLIVSGYFFFPFITGKNFAFRFIVELTFALWAALLLIDRTARPGRHLMLYIVGAFIFSLGISALFAENPFKSFWSNFERMEGWIGLVHLGAYFTVLLSMLRSDRVWKIFFNFTIAVSVVVGLFGLLQLAGVFDINQGGVRVDGTLGNAIYLAVYMLFHIFFTLLALLRWAKQSIPLQIWYGFALVLQIIMIFYAATRGATVGLFVGIATTGLILLLFGRTSASFRNVGIAALIGVFLIMGGFVALKGTSLASESQALSRLTSIASPSAFMAELQTRFTIWNMAFDGFAERPVFGWGQEGFNYVFNKYYQPSLYAQEQWFDRGHNAFIDWLVAGGTVGFLLYLALFLVPAWYLTRSNALFPVSERAVLAGILVGYAVNNMSVFDNLTSYIFFMVLVAYIAFRSSESSAPVPVAPAQTSPRDSSPLFVAGASGIAIVAAVVFYFVNVPGIATASTLLNAVKAYPEGLSKNFDIFKEVAQYQGLGRQEVREQLIQFASQVMRQSSVEQDFKATVAQYAVEEMQKEIAANPNDARLHVFLGSFFRQVGAPDEARKELLQALELSPNKQTIILEIGISYHDQENLDEAAAWFKKAFDLDQRFDTARVFYAVSAIEKGDSTLAESLLMPRFGTVTPDNDFILQAYLNKKDYQSVIGVLKNKALGNPSDPQPHIQLSNVYLQIGDRKSAIAEIKNSIELDPSLKAEGEQYIQEIEAGR</sequence>
<dbReference type="EMBL" id="MFKP01000060">
    <property type="protein sequence ID" value="OGG42983.1"/>
    <property type="molecule type" value="Genomic_DNA"/>
</dbReference>
<keyword evidence="4 6" id="KW-0472">Membrane</keyword>
<dbReference type="PANTHER" id="PTHR37422:SF13">
    <property type="entry name" value="LIPOPOLYSACCHARIDE BIOSYNTHESIS PROTEIN PA4999-RELATED"/>
    <property type="match status" value="1"/>
</dbReference>
<keyword evidence="2 6" id="KW-0812">Transmembrane</keyword>
<dbReference type="InterPro" id="IPR051533">
    <property type="entry name" value="WaaL-like"/>
</dbReference>
<evidence type="ECO:0000259" key="7">
    <source>
        <dbReference type="Pfam" id="PF04932"/>
    </source>
</evidence>
<feature type="transmembrane region" description="Helical" evidence="6">
    <location>
        <begin position="39"/>
        <end position="58"/>
    </location>
</feature>
<feature type="transmembrane region" description="Helical" evidence="6">
    <location>
        <begin position="199"/>
        <end position="216"/>
    </location>
</feature>
<dbReference type="SMART" id="SM00028">
    <property type="entry name" value="TPR"/>
    <property type="match status" value="3"/>
</dbReference>
<evidence type="ECO:0000256" key="3">
    <source>
        <dbReference type="ARBA" id="ARBA00022989"/>
    </source>
</evidence>
<evidence type="ECO:0000256" key="5">
    <source>
        <dbReference type="PROSITE-ProRule" id="PRU00339"/>
    </source>
</evidence>
<evidence type="ECO:0000256" key="6">
    <source>
        <dbReference type="SAM" id="Phobius"/>
    </source>
</evidence>
<evidence type="ECO:0000313" key="9">
    <source>
        <dbReference type="Proteomes" id="UP000178249"/>
    </source>
</evidence>
<comment type="subcellular location">
    <subcellularLocation>
        <location evidence="1">Membrane</location>
        <topology evidence="1">Multi-pass membrane protein</topology>
    </subcellularLocation>
</comment>
<evidence type="ECO:0000256" key="4">
    <source>
        <dbReference type="ARBA" id="ARBA00023136"/>
    </source>
</evidence>
<feature type="transmembrane region" description="Helical" evidence="6">
    <location>
        <begin position="409"/>
        <end position="424"/>
    </location>
</feature>
<dbReference type="Pfam" id="PF13181">
    <property type="entry name" value="TPR_8"/>
    <property type="match status" value="3"/>
</dbReference>
<feature type="transmembrane region" description="Helical" evidence="6">
    <location>
        <begin position="445"/>
        <end position="464"/>
    </location>
</feature>
<dbReference type="AlphaFoldDB" id="A0A1F6C1P9"/>
<evidence type="ECO:0000313" key="8">
    <source>
        <dbReference type="EMBL" id="OGG42983.1"/>
    </source>
</evidence>
<dbReference type="InterPro" id="IPR011990">
    <property type="entry name" value="TPR-like_helical_dom_sf"/>
</dbReference>
<name>A0A1F6C1P9_9BACT</name>
<dbReference type="PROSITE" id="PS50005">
    <property type="entry name" value="TPR"/>
    <property type="match status" value="3"/>
</dbReference>
<feature type="transmembrane region" description="Helical" evidence="6">
    <location>
        <begin position="222"/>
        <end position="239"/>
    </location>
</feature>
<comment type="caution">
    <text evidence="8">The sequence shown here is derived from an EMBL/GenBank/DDBJ whole genome shotgun (WGS) entry which is preliminary data.</text>
</comment>
<feature type="transmembrane region" description="Helical" evidence="6">
    <location>
        <begin position="169"/>
        <end position="187"/>
    </location>
</feature>
<feature type="repeat" description="TPR" evidence="5">
    <location>
        <begin position="684"/>
        <end position="717"/>
    </location>
</feature>
<feature type="transmembrane region" description="Helical" evidence="6">
    <location>
        <begin position="70"/>
        <end position="91"/>
    </location>
</feature>
<keyword evidence="5" id="KW-0802">TPR repeat</keyword>
<feature type="transmembrane region" description="Helical" evidence="6">
    <location>
        <begin position="12"/>
        <end position="33"/>
    </location>
</feature>